<evidence type="ECO:0000313" key="5">
    <source>
        <dbReference type="EMBL" id="UOP04624.1"/>
    </source>
</evidence>
<dbReference type="AlphaFoldDB" id="A0A8T9MU53"/>
<evidence type="ECO:0000256" key="2">
    <source>
        <dbReference type="SAM" id="SignalP"/>
    </source>
</evidence>
<comment type="similarity">
    <text evidence="1">Belongs to the peptidase M16 family.</text>
</comment>
<dbReference type="InterPro" id="IPR050361">
    <property type="entry name" value="MPP/UQCRC_Complex"/>
</dbReference>
<dbReference type="PANTHER" id="PTHR11851:SF49">
    <property type="entry name" value="MITOCHONDRIAL-PROCESSING PEPTIDASE SUBUNIT ALPHA"/>
    <property type="match status" value="1"/>
</dbReference>
<feature type="domain" description="Peptidase M16 N-terminal" evidence="3">
    <location>
        <begin position="33"/>
        <end position="174"/>
    </location>
</feature>
<dbReference type="Proteomes" id="UP000831534">
    <property type="component" value="Chromosome"/>
</dbReference>
<dbReference type="GO" id="GO:0046872">
    <property type="term" value="F:metal ion binding"/>
    <property type="evidence" value="ECO:0007669"/>
    <property type="project" value="InterPro"/>
</dbReference>
<dbReference type="InterPro" id="IPR011249">
    <property type="entry name" value="Metalloenz_LuxS/M16"/>
</dbReference>
<dbReference type="Gene3D" id="3.30.830.10">
    <property type="entry name" value="Metalloenzyme, LuxS/M16 peptidase-like"/>
    <property type="match status" value="2"/>
</dbReference>
<evidence type="ECO:0000313" key="6">
    <source>
        <dbReference type="Proteomes" id="UP000831534"/>
    </source>
</evidence>
<feature type="domain" description="Peptidase M16 C-terminal" evidence="4">
    <location>
        <begin position="187"/>
        <end position="365"/>
    </location>
</feature>
<name>A0A8T9MU53_9NEIS</name>
<dbReference type="InterPro" id="IPR011765">
    <property type="entry name" value="Pept_M16_N"/>
</dbReference>
<evidence type="ECO:0000256" key="1">
    <source>
        <dbReference type="ARBA" id="ARBA00007261"/>
    </source>
</evidence>
<keyword evidence="6" id="KW-1185">Reference proteome</keyword>
<dbReference type="Pfam" id="PF05193">
    <property type="entry name" value="Peptidase_M16_C"/>
    <property type="match status" value="1"/>
</dbReference>
<gene>
    <name evidence="5" type="ORF">LVJ77_10425</name>
</gene>
<dbReference type="InterPro" id="IPR007863">
    <property type="entry name" value="Peptidase_M16_C"/>
</dbReference>
<sequence>MKKSILTAVLLLAAALPAWAHTVRETLANGMTVVVREDKRAPVATVQLWYKVGSIDEHAGKSGLSHALEHMMFKGTPAVPSGEFARRISAMGGNNNAYTANGETVYHQTVAKQHLPEVLRLEADRMRNLNFSDTEFTNEMKVIREERRERIDDNPMGSLYEQLQLRAFDKPANRTTVIGTMADLHTLTANDLRRWYAQWYAPNNALLVIVGDVDAHSTIAEVKRHFAGIAPRPLPARHQLDEAQIRQATSARTTGNTKQPMFMLGYRVPHLHQLDDKLPYALSMLTDILDGHTAARFDKHLIRGQQLALEIATSYSVFGRQPQLLTIAAMPSERATVTRLRQAIEAQIADIAANGVGEDELQRARIREESAAVYARDSIEGQAGLIATLEHHGFNHADEHEIRQRIAAVTSADIQAAAKLLTDPRRQVFVRLDPRPAPKTKKR</sequence>
<dbReference type="PANTHER" id="PTHR11851">
    <property type="entry name" value="METALLOPROTEASE"/>
    <property type="match status" value="1"/>
</dbReference>
<dbReference type="SUPFAM" id="SSF63411">
    <property type="entry name" value="LuxS/MPP-like metallohydrolase"/>
    <property type="match status" value="2"/>
</dbReference>
<organism evidence="5 6">
    <name type="scientific">Conchiformibius kuhniae</name>
    <dbReference type="NCBI Taxonomy" id="211502"/>
    <lineage>
        <taxon>Bacteria</taxon>
        <taxon>Pseudomonadati</taxon>
        <taxon>Pseudomonadota</taxon>
        <taxon>Betaproteobacteria</taxon>
        <taxon>Neisseriales</taxon>
        <taxon>Neisseriaceae</taxon>
        <taxon>Conchiformibius</taxon>
    </lineage>
</organism>
<dbReference type="RefSeq" id="WP_027010132.1">
    <property type="nucleotide sequence ID" value="NZ_CP091521.1"/>
</dbReference>
<dbReference type="KEGG" id="ckh:LVJ77_10425"/>
<reference evidence="5" key="1">
    <citation type="journal article" date="2022" name="Res Sq">
        <title>Evolution of multicellular longitudinally dividing oral cavity symbionts (Neisseriaceae).</title>
        <authorList>
            <person name="Nyongesa S."/>
            <person name="Weber P."/>
            <person name="Bernet E."/>
            <person name="Pullido F."/>
            <person name="Nieckarz M."/>
            <person name="Delaby M."/>
            <person name="Nieves C."/>
            <person name="Viehboeck T."/>
            <person name="Krause N."/>
            <person name="Rivera-Millot A."/>
            <person name="Nakamura A."/>
            <person name="Vischer N."/>
            <person name="VanNieuwenhze M."/>
            <person name="Brun Y."/>
            <person name="Cava F."/>
            <person name="Bulgheresi S."/>
            <person name="Veyrier F."/>
        </authorList>
    </citation>
    <scope>NUCLEOTIDE SEQUENCE</scope>
    <source>
        <strain evidence="5">17694</strain>
    </source>
</reference>
<feature type="chain" id="PRO_5035843790" evidence="2">
    <location>
        <begin position="21"/>
        <end position="443"/>
    </location>
</feature>
<proteinExistence type="inferred from homology"/>
<reference evidence="5" key="2">
    <citation type="submission" date="2024-09" db="EMBL/GenBank/DDBJ databases">
        <authorList>
            <person name="Veyrier F.J."/>
        </authorList>
    </citation>
    <scope>NUCLEOTIDE SEQUENCE</scope>
    <source>
        <strain evidence="5">17694</strain>
    </source>
</reference>
<accession>A0A8T9MU53</accession>
<dbReference type="Pfam" id="PF00675">
    <property type="entry name" value="Peptidase_M16"/>
    <property type="match status" value="1"/>
</dbReference>
<evidence type="ECO:0000259" key="3">
    <source>
        <dbReference type="Pfam" id="PF00675"/>
    </source>
</evidence>
<protein>
    <submittedName>
        <fullName evidence="5">M16 family metallopeptidase</fullName>
    </submittedName>
</protein>
<keyword evidence="2" id="KW-0732">Signal</keyword>
<evidence type="ECO:0000259" key="4">
    <source>
        <dbReference type="Pfam" id="PF05193"/>
    </source>
</evidence>
<dbReference type="EMBL" id="CP091521">
    <property type="protein sequence ID" value="UOP04624.1"/>
    <property type="molecule type" value="Genomic_DNA"/>
</dbReference>
<feature type="signal peptide" evidence="2">
    <location>
        <begin position="1"/>
        <end position="20"/>
    </location>
</feature>